<dbReference type="CDD" id="cd00130">
    <property type="entry name" value="PAS"/>
    <property type="match status" value="1"/>
</dbReference>
<dbReference type="Gene3D" id="3.30.750.24">
    <property type="entry name" value="STAS domain"/>
    <property type="match status" value="1"/>
</dbReference>
<dbReference type="CDD" id="cd07041">
    <property type="entry name" value="STAS_RsbR_RsbS_like"/>
    <property type="match status" value="1"/>
</dbReference>
<dbReference type="PANTHER" id="PTHR33745">
    <property type="entry name" value="RSBT ANTAGONIST PROTEIN RSBS-RELATED"/>
    <property type="match status" value="1"/>
</dbReference>
<dbReference type="SUPFAM" id="SSF52091">
    <property type="entry name" value="SpoIIaa-like"/>
    <property type="match status" value="1"/>
</dbReference>
<evidence type="ECO:0000313" key="7">
    <source>
        <dbReference type="Proteomes" id="UP000075604"/>
    </source>
</evidence>
<keyword evidence="1" id="KW-0597">Phosphoprotein</keyword>
<dbReference type="InterPro" id="IPR000014">
    <property type="entry name" value="PAS"/>
</dbReference>
<dbReference type="InterPro" id="IPR035965">
    <property type="entry name" value="PAS-like_dom_sf"/>
</dbReference>
<reference evidence="6 7" key="1">
    <citation type="submission" date="2014-02" db="EMBL/GenBank/DDBJ databases">
        <title>The small core and large imbalanced accessory genome model reveals a collaborative survival strategy of Sorangium cellulosum strains in nature.</title>
        <authorList>
            <person name="Han K."/>
            <person name="Peng R."/>
            <person name="Blom J."/>
            <person name="Li Y.-Z."/>
        </authorList>
    </citation>
    <scope>NUCLEOTIDE SEQUENCE [LARGE SCALE GENOMIC DNA]</scope>
    <source>
        <strain evidence="6 7">So0157-18</strain>
    </source>
</reference>
<comment type="caution">
    <text evidence="6">The sequence shown here is derived from an EMBL/GenBank/DDBJ whole genome shotgun (WGS) entry which is preliminary data.</text>
</comment>
<dbReference type="SUPFAM" id="SSF55785">
    <property type="entry name" value="PYP-like sensor domain (PAS domain)"/>
    <property type="match status" value="1"/>
</dbReference>
<sequence length="296" mass="32417">MMKGEDDREELTRLRQRVAELERAEKAWRERDLVHLSLLDMLPQSIYQSDLDGRCVFANRALLASVGMSMEELRGKTPFELYPRELAEKYRQDDAHLLKTGQAFETIEEHRVPATGEMIYVKVIKAPVRDVRGEIVGIQGIFWDVTSEHIARQLSDEREAHAATVRELSTPLIPIADKIVVMPLIGTIDSTRASQVLDTLLDGVVARQASVAILDITGVRDVDSSVADTLVRAARAVGLVGAKVVLTGIKPSVAQTLVELGIDLGSIVTSGTLQSGIRYALQQMHPASAPSPGPLP</sequence>
<dbReference type="EMBL" id="JELX01001190">
    <property type="protein sequence ID" value="KYF59783.1"/>
    <property type="molecule type" value="Genomic_DNA"/>
</dbReference>
<keyword evidence="2" id="KW-0175">Coiled coil</keyword>
<gene>
    <name evidence="6" type="ORF">BE04_38175</name>
</gene>
<dbReference type="InterPro" id="IPR000700">
    <property type="entry name" value="PAS-assoc_C"/>
</dbReference>
<dbReference type="Proteomes" id="UP000075604">
    <property type="component" value="Unassembled WGS sequence"/>
</dbReference>
<name>A0A150PW27_SORCE</name>
<evidence type="ECO:0000313" key="6">
    <source>
        <dbReference type="EMBL" id="KYF59783.1"/>
    </source>
</evidence>
<evidence type="ECO:0000259" key="3">
    <source>
        <dbReference type="PROSITE" id="PS50112"/>
    </source>
</evidence>
<dbReference type="PANTHER" id="PTHR33745:SF3">
    <property type="entry name" value="RSBT CO-ANTAGONIST PROTEIN RSBRC"/>
    <property type="match status" value="1"/>
</dbReference>
<dbReference type="NCBIfam" id="TIGR00229">
    <property type="entry name" value="sensory_box"/>
    <property type="match status" value="1"/>
</dbReference>
<feature type="domain" description="PAS" evidence="3">
    <location>
        <begin position="38"/>
        <end position="101"/>
    </location>
</feature>
<protein>
    <recommendedName>
        <fullName evidence="8">Anti-anti-sigma factor</fullName>
    </recommendedName>
</protein>
<evidence type="ECO:0000259" key="5">
    <source>
        <dbReference type="PROSITE" id="PS50801"/>
    </source>
</evidence>
<accession>A0A150PW27</accession>
<dbReference type="PROSITE" id="PS50801">
    <property type="entry name" value="STAS"/>
    <property type="match status" value="1"/>
</dbReference>
<dbReference type="Pfam" id="PF01740">
    <property type="entry name" value="STAS"/>
    <property type="match status" value="1"/>
</dbReference>
<evidence type="ECO:0000256" key="1">
    <source>
        <dbReference type="ARBA" id="ARBA00022553"/>
    </source>
</evidence>
<dbReference type="PROSITE" id="PS50113">
    <property type="entry name" value="PAC"/>
    <property type="match status" value="1"/>
</dbReference>
<evidence type="ECO:0008006" key="8">
    <source>
        <dbReference type="Google" id="ProtNLM"/>
    </source>
</evidence>
<dbReference type="InterPro" id="IPR013656">
    <property type="entry name" value="PAS_4"/>
</dbReference>
<proteinExistence type="predicted"/>
<dbReference type="InterPro" id="IPR002645">
    <property type="entry name" value="STAS_dom"/>
</dbReference>
<dbReference type="InterPro" id="IPR036513">
    <property type="entry name" value="STAS_dom_sf"/>
</dbReference>
<dbReference type="SMART" id="SM00091">
    <property type="entry name" value="PAS"/>
    <property type="match status" value="1"/>
</dbReference>
<dbReference type="Pfam" id="PF08448">
    <property type="entry name" value="PAS_4"/>
    <property type="match status" value="1"/>
</dbReference>
<dbReference type="Gene3D" id="3.30.450.20">
    <property type="entry name" value="PAS domain"/>
    <property type="match status" value="1"/>
</dbReference>
<organism evidence="6 7">
    <name type="scientific">Sorangium cellulosum</name>
    <name type="common">Polyangium cellulosum</name>
    <dbReference type="NCBI Taxonomy" id="56"/>
    <lineage>
        <taxon>Bacteria</taxon>
        <taxon>Pseudomonadati</taxon>
        <taxon>Myxococcota</taxon>
        <taxon>Polyangia</taxon>
        <taxon>Polyangiales</taxon>
        <taxon>Polyangiaceae</taxon>
        <taxon>Sorangium</taxon>
    </lineage>
</organism>
<dbReference type="PROSITE" id="PS50112">
    <property type="entry name" value="PAS"/>
    <property type="match status" value="1"/>
</dbReference>
<feature type="coiled-coil region" evidence="2">
    <location>
        <begin position="4"/>
        <end position="31"/>
    </location>
</feature>
<feature type="domain" description="PAC" evidence="4">
    <location>
        <begin position="105"/>
        <end position="157"/>
    </location>
</feature>
<dbReference type="AlphaFoldDB" id="A0A150PW27"/>
<evidence type="ECO:0000256" key="2">
    <source>
        <dbReference type="SAM" id="Coils"/>
    </source>
</evidence>
<dbReference type="InterPro" id="IPR051932">
    <property type="entry name" value="Bact_StressResp_Reg"/>
</dbReference>
<evidence type="ECO:0000259" key="4">
    <source>
        <dbReference type="PROSITE" id="PS50113"/>
    </source>
</evidence>
<feature type="domain" description="STAS" evidence="5">
    <location>
        <begin position="169"/>
        <end position="284"/>
    </location>
</feature>